<dbReference type="InterPro" id="IPR035490">
    <property type="entry name" value="GlmS/FrlB_SIS"/>
</dbReference>
<dbReference type="GO" id="GO:0097367">
    <property type="term" value="F:carbohydrate derivative binding"/>
    <property type="evidence" value="ECO:0007669"/>
    <property type="project" value="InterPro"/>
</dbReference>
<dbReference type="SUPFAM" id="SSF53697">
    <property type="entry name" value="SIS domain"/>
    <property type="match status" value="1"/>
</dbReference>
<accession>A0AAW8RJ69</accession>
<dbReference type="Gene3D" id="3.40.50.10490">
    <property type="entry name" value="Glucose-6-phosphate isomerase like protein, domain 1"/>
    <property type="match status" value="1"/>
</dbReference>
<dbReference type="CDD" id="cd05009">
    <property type="entry name" value="SIS_GlmS_GlmD_2"/>
    <property type="match status" value="1"/>
</dbReference>
<dbReference type="RefSeq" id="WP_231420006.1">
    <property type="nucleotide sequence ID" value="NZ_AP027295.1"/>
</dbReference>
<gene>
    <name evidence="1" type="ORF">P6Z85_11855</name>
</gene>
<dbReference type="AlphaFoldDB" id="A0AAW8RJ69"/>
<comment type="caution">
    <text evidence="1">The sequence shown here is derived from an EMBL/GenBank/DDBJ whole genome shotgun (WGS) entry which is preliminary data.</text>
</comment>
<protein>
    <recommendedName>
        <fullName evidence="3">Fructosamine deglycase</fullName>
    </recommendedName>
</protein>
<dbReference type="PANTHER" id="PTHR10937">
    <property type="entry name" value="GLUCOSAMINE--FRUCTOSE-6-PHOSPHATE AMINOTRANSFERASE, ISOMERIZING"/>
    <property type="match status" value="1"/>
</dbReference>
<sequence>MLRFMFKAGQFDKYNQFMTELKAMPKNIVEVYKKADSMMQEYAENYWNEPLTYLIGSGNLESWAVCYGMCIMEEMQWMPTRPISAADFFHGTLEVVDREIPVVLIKGEDKTRTQMERAENFVHRISNKVTVFDTKDFELQGISDEFRWILSPIVMRSAFMRLSIHLENVRKHPLDIRRYYKALDY</sequence>
<dbReference type="PANTHER" id="PTHR10937:SF14">
    <property type="entry name" value="FRUCTOSELYSINE 6-PHOSPHATE DEGLYCASE"/>
    <property type="match status" value="1"/>
</dbReference>
<dbReference type="GO" id="GO:0006487">
    <property type="term" value="P:protein N-linked glycosylation"/>
    <property type="evidence" value="ECO:0007669"/>
    <property type="project" value="TreeGrafter"/>
</dbReference>
<evidence type="ECO:0000313" key="2">
    <source>
        <dbReference type="Proteomes" id="UP001260956"/>
    </source>
</evidence>
<organism evidence="1 2">
    <name type="scientific">Enterococcus faecium</name>
    <name type="common">Streptococcus faecium</name>
    <dbReference type="NCBI Taxonomy" id="1352"/>
    <lineage>
        <taxon>Bacteria</taxon>
        <taxon>Bacillati</taxon>
        <taxon>Bacillota</taxon>
        <taxon>Bacilli</taxon>
        <taxon>Lactobacillales</taxon>
        <taxon>Enterococcaceae</taxon>
        <taxon>Enterococcus</taxon>
    </lineage>
</organism>
<dbReference type="GO" id="GO:0006002">
    <property type="term" value="P:fructose 6-phosphate metabolic process"/>
    <property type="evidence" value="ECO:0007669"/>
    <property type="project" value="TreeGrafter"/>
</dbReference>
<proteinExistence type="predicted"/>
<reference evidence="1" key="1">
    <citation type="submission" date="2023-03" db="EMBL/GenBank/DDBJ databases">
        <authorList>
            <person name="Shen W."/>
            <person name="Cai J."/>
        </authorList>
    </citation>
    <scope>NUCLEOTIDE SEQUENCE</scope>
    <source>
        <strain evidence="1">B1010-2</strain>
    </source>
</reference>
<dbReference type="EMBL" id="JARPTX010000050">
    <property type="protein sequence ID" value="MDT2370825.1"/>
    <property type="molecule type" value="Genomic_DNA"/>
</dbReference>
<dbReference type="GO" id="GO:0004360">
    <property type="term" value="F:glutamine-fructose-6-phosphate transaminase (isomerizing) activity"/>
    <property type="evidence" value="ECO:0007669"/>
    <property type="project" value="TreeGrafter"/>
</dbReference>
<evidence type="ECO:0008006" key="3">
    <source>
        <dbReference type="Google" id="ProtNLM"/>
    </source>
</evidence>
<evidence type="ECO:0000313" key="1">
    <source>
        <dbReference type="EMBL" id="MDT2370825.1"/>
    </source>
</evidence>
<dbReference type="GO" id="GO:0006047">
    <property type="term" value="P:UDP-N-acetylglucosamine metabolic process"/>
    <property type="evidence" value="ECO:0007669"/>
    <property type="project" value="TreeGrafter"/>
</dbReference>
<name>A0AAW8RJ69_ENTFC</name>
<dbReference type="InterPro" id="IPR046348">
    <property type="entry name" value="SIS_dom_sf"/>
</dbReference>
<dbReference type="Proteomes" id="UP001260956">
    <property type="component" value="Unassembled WGS sequence"/>
</dbReference>